<evidence type="ECO:0000313" key="3">
    <source>
        <dbReference type="Proteomes" id="UP000314294"/>
    </source>
</evidence>
<dbReference type="Proteomes" id="UP000314294">
    <property type="component" value="Unassembled WGS sequence"/>
</dbReference>
<sequence length="73" mass="8127">MRTHLIFYPFTTARAPRPSHFHEPRTYDGAPPPPPRPMYGALYLFSARRSFSPHAEPSANAGARPPSGRVRPG</sequence>
<proteinExistence type="predicted"/>
<gene>
    <name evidence="2" type="ORF">EYF80_052762</name>
</gene>
<dbReference type="EMBL" id="SRLO01001537">
    <property type="protein sequence ID" value="TNN37066.1"/>
    <property type="molecule type" value="Genomic_DNA"/>
</dbReference>
<evidence type="ECO:0000313" key="2">
    <source>
        <dbReference type="EMBL" id="TNN37066.1"/>
    </source>
</evidence>
<dbReference type="AlphaFoldDB" id="A0A4Z2F744"/>
<protein>
    <submittedName>
        <fullName evidence="2">Uncharacterized protein</fullName>
    </submittedName>
</protein>
<accession>A0A4Z2F744</accession>
<evidence type="ECO:0000256" key="1">
    <source>
        <dbReference type="SAM" id="MobiDB-lite"/>
    </source>
</evidence>
<keyword evidence="3" id="KW-1185">Reference proteome</keyword>
<reference evidence="2 3" key="1">
    <citation type="submission" date="2019-03" db="EMBL/GenBank/DDBJ databases">
        <title>First draft genome of Liparis tanakae, snailfish: a comprehensive survey of snailfish specific genes.</title>
        <authorList>
            <person name="Kim W."/>
            <person name="Song I."/>
            <person name="Jeong J.-H."/>
            <person name="Kim D."/>
            <person name="Kim S."/>
            <person name="Ryu S."/>
            <person name="Song J.Y."/>
            <person name="Lee S.K."/>
        </authorList>
    </citation>
    <scope>NUCLEOTIDE SEQUENCE [LARGE SCALE GENOMIC DNA]</scope>
    <source>
        <tissue evidence="2">Muscle</tissue>
    </source>
</reference>
<organism evidence="2 3">
    <name type="scientific">Liparis tanakae</name>
    <name type="common">Tanaka's snailfish</name>
    <dbReference type="NCBI Taxonomy" id="230148"/>
    <lineage>
        <taxon>Eukaryota</taxon>
        <taxon>Metazoa</taxon>
        <taxon>Chordata</taxon>
        <taxon>Craniata</taxon>
        <taxon>Vertebrata</taxon>
        <taxon>Euteleostomi</taxon>
        <taxon>Actinopterygii</taxon>
        <taxon>Neopterygii</taxon>
        <taxon>Teleostei</taxon>
        <taxon>Neoteleostei</taxon>
        <taxon>Acanthomorphata</taxon>
        <taxon>Eupercaria</taxon>
        <taxon>Perciformes</taxon>
        <taxon>Cottioidei</taxon>
        <taxon>Cottales</taxon>
        <taxon>Liparidae</taxon>
        <taxon>Liparis</taxon>
    </lineage>
</organism>
<name>A0A4Z2F744_9TELE</name>
<comment type="caution">
    <text evidence="2">The sequence shown here is derived from an EMBL/GenBank/DDBJ whole genome shotgun (WGS) entry which is preliminary data.</text>
</comment>
<feature type="region of interest" description="Disordered" evidence="1">
    <location>
        <begin position="52"/>
        <end position="73"/>
    </location>
</feature>